<accession>A0A3M5SUW5</accession>
<sequence>MRQLIGKGTAHLHRRPLTSHRCTKKVGNHGSDQHHRHHAQRHDLLRIMDLIDDQVVSGINGFAYQVICKSHSKAGHWQEPDYPGMGFSPLGGMIQRKQE</sequence>
<dbReference type="EMBL" id="RBTX01000661">
    <property type="protein sequence ID" value="RMU25081.1"/>
    <property type="molecule type" value="Genomic_DNA"/>
</dbReference>
<evidence type="ECO:0000313" key="1">
    <source>
        <dbReference type="EMBL" id="RMU25081.1"/>
    </source>
</evidence>
<organism evidence="1 2">
    <name type="scientific">Pseudomonas avellanae</name>
    <dbReference type="NCBI Taxonomy" id="46257"/>
    <lineage>
        <taxon>Bacteria</taxon>
        <taxon>Pseudomonadati</taxon>
        <taxon>Pseudomonadota</taxon>
        <taxon>Gammaproteobacteria</taxon>
        <taxon>Pseudomonadales</taxon>
        <taxon>Pseudomonadaceae</taxon>
        <taxon>Pseudomonas</taxon>
    </lineage>
</organism>
<reference evidence="1 2" key="1">
    <citation type="submission" date="2018-08" db="EMBL/GenBank/DDBJ databases">
        <title>Recombination of ecologically and evolutionarily significant loci maintains genetic cohesion in the Pseudomonas syringae species complex.</title>
        <authorList>
            <person name="Dillon M."/>
            <person name="Thakur S."/>
            <person name="Almeida R.N.D."/>
            <person name="Weir B.S."/>
            <person name="Guttman D.S."/>
        </authorList>
    </citation>
    <scope>NUCLEOTIDE SEQUENCE [LARGE SCALE GENOMIC DNA]</scope>
    <source>
        <strain evidence="1 2">ICMP 9749</strain>
    </source>
</reference>
<evidence type="ECO:0000313" key="2">
    <source>
        <dbReference type="Proteomes" id="UP000281514"/>
    </source>
</evidence>
<dbReference type="Proteomes" id="UP000281514">
    <property type="component" value="Unassembled WGS sequence"/>
</dbReference>
<proteinExistence type="predicted"/>
<gene>
    <name evidence="1" type="ORF">ALP32_200087</name>
</gene>
<comment type="caution">
    <text evidence="1">The sequence shown here is derived from an EMBL/GenBank/DDBJ whole genome shotgun (WGS) entry which is preliminary data.</text>
</comment>
<protein>
    <submittedName>
        <fullName evidence="1">Uncharacterized protein</fullName>
    </submittedName>
</protein>
<name>A0A3M5SUW5_9PSED</name>
<dbReference type="AlphaFoldDB" id="A0A3M5SUW5"/>